<comment type="pathway">
    <text evidence="1">Purine metabolism; 7-cyano-7-deazaguanine biosynthesis.</text>
</comment>
<dbReference type="OrthoDB" id="9804698at2"/>
<dbReference type="EMBL" id="UFYW01000001">
    <property type="protein sequence ID" value="STD84737.1"/>
    <property type="molecule type" value="Genomic_DNA"/>
</dbReference>
<dbReference type="SUPFAM" id="SSF55620">
    <property type="entry name" value="Tetrahydrobiopterin biosynthesis enzymes-like"/>
    <property type="match status" value="1"/>
</dbReference>
<protein>
    <recommendedName>
        <fullName evidence="4">6-carboxy-5,6,7,8-tetrahydropterin synthase</fullName>
        <ecNumber evidence="3">4.1.2.50</ecNumber>
    </recommendedName>
    <alternativeName>
        <fullName evidence="5">Queuosine biosynthesis protein QueD</fullName>
    </alternativeName>
</protein>
<dbReference type="InterPro" id="IPR017543">
    <property type="entry name" value="6-PTP_synth-rel_bac"/>
</dbReference>
<evidence type="ECO:0000313" key="11">
    <source>
        <dbReference type="Proteomes" id="UP000571857"/>
    </source>
</evidence>
<dbReference type="EMBL" id="JASUBT010000001">
    <property type="protein sequence ID" value="MDL4934322.1"/>
    <property type="molecule type" value="Genomic_DNA"/>
</dbReference>
<comment type="similarity">
    <text evidence="2">Belongs to the PTPS family. QueD subfamily.</text>
</comment>
<comment type="catalytic activity">
    <reaction evidence="6">
        <text>7,8-dihydroneopterin 3'-triphosphate + H2O = 6-carboxy-5,6,7,8-tetrahydropterin + triphosphate + acetaldehyde + 2 H(+)</text>
        <dbReference type="Rhea" id="RHEA:27966"/>
        <dbReference type="ChEBI" id="CHEBI:15343"/>
        <dbReference type="ChEBI" id="CHEBI:15377"/>
        <dbReference type="ChEBI" id="CHEBI:15378"/>
        <dbReference type="ChEBI" id="CHEBI:18036"/>
        <dbReference type="ChEBI" id="CHEBI:58462"/>
        <dbReference type="ChEBI" id="CHEBI:61032"/>
        <dbReference type="EC" id="4.1.2.50"/>
    </reaction>
</comment>
<evidence type="ECO:0000313" key="10">
    <source>
        <dbReference type="Proteomes" id="UP000254807"/>
    </source>
</evidence>
<evidence type="ECO:0000313" key="12">
    <source>
        <dbReference type="Proteomes" id="UP001241571"/>
    </source>
</evidence>
<dbReference type="Proteomes" id="UP001241571">
    <property type="component" value="Unassembled WGS sequence"/>
</dbReference>
<name>A0A1L8TZV8_ENTGA</name>
<evidence type="ECO:0000256" key="6">
    <source>
        <dbReference type="ARBA" id="ARBA00048807"/>
    </source>
</evidence>
<dbReference type="AlphaFoldDB" id="A0A1L8TZV8"/>
<dbReference type="InterPro" id="IPR007115">
    <property type="entry name" value="6-PTP_synth/QueD"/>
</dbReference>
<dbReference type="EMBL" id="JABXJK010000009">
    <property type="protein sequence ID" value="MBA0971576.1"/>
    <property type="molecule type" value="Genomic_DNA"/>
</dbReference>
<dbReference type="InterPro" id="IPR038418">
    <property type="entry name" value="6-PTP_synth/QueD_sf"/>
</dbReference>
<sequence length="123" mass="14378">MAEKRCIYKFKSHVNASHAMRWEGGMGAKHNHTWEIICEIKSQDDEMHLFEEIEGVLKDFFQPFSGSFLNEMPPFLEINPSVENVTNYFYDQLSLRLAAIQTELIRIEVGESPTRFYCIEKQA</sequence>
<evidence type="ECO:0000313" key="7">
    <source>
        <dbReference type="EMBL" id="MBA0971576.1"/>
    </source>
</evidence>
<reference evidence="7 11" key="2">
    <citation type="submission" date="2020-06" db="EMBL/GenBank/DDBJ databases">
        <title>Crossreactivity between MHC class I-restricted antigens from cancer cells and an enterococcal bacteriophage.</title>
        <authorList>
            <person name="Fluckiger A."/>
            <person name="Daillere R."/>
            <person name="Sassi M."/>
            <person name="Cattoir V."/>
            <person name="Kroemer G."/>
            <person name="Zitvogel L."/>
        </authorList>
    </citation>
    <scope>NUCLEOTIDE SEQUENCE [LARGE SCALE GENOMIC DNA]</scope>
    <source>
        <strain evidence="7 11">EG4</strain>
    </source>
</reference>
<dbReference type="UniPathway" id="UPA00391"/>
<dbReference type="GO" id="GO:0070497">
    <property type="term" value="F:6-carboxytetrahydropterin synthase activity"/>
    <property type="evidence" value="ECO:0007669"/>
    <property type="project" value="UniProtKB-EC"/>
</dbReference>
<evidence type="ECO:0000313" key="8">
    <source>
        <dbReference type="EMBL" id="MDL4934322.1"/>
    </source>
</evidence>
<dbReference type="Proteomes" id="UP000254807">
    <property type="component" value="Unassembled WGS sequence"/>
</dbReference>
<dbReference type="NCBIfam" id="TIGR03112">
    <property type="entry name" value="6_pyr_pter_rel"/>
    <property type="match status" value="1"/>
</dbReference>
<dbReference type="EC" id="4.1.2.50" evidence="3"/>
<evidence type="ECO:0000256" key="5">
    <source>
        <dbReference type="ARBA" id="ARBA00031449"/>
    </source>
</evidence>
<dbReference type="Pfam" id="PF01242">
    <property type="entry name" value="PTPS"/>
    <property type="match status" value="1"/>
</dbReference>
<evidence type="ECO:0000313" key="9">
    <source>
        <dbReference type="EMBL" id="STD84737.1"/>
    </source>
</evidence>
<keyword evidence="10" id="KW-1185">Reference proteome</keyword>
<evidence type="ECO:0000256" key="4">
    <source>
        <dbReference type="ARBA" id="ARBA00018141"/>
    </source>
</evidence>
<reference evidence="9 10" key="1">
    <citation type="submission" date="2018-06" db="EMBL/GenBank/DDBJ databases">
        <authorList>
            <consortium name="Pathogen Informatics"/>
            <person name="Doyle S."/>
        </authorList>
    </citation>
    <scope>NUCLEOTIDE SEQUENCE [LARGE SCALE GENOMIC DNA]</scope>
    <source>
        <strain evidence="9 10">NCTC12360</strain>
    </source>
</reference>
<dbReference type="Gene3D" id="3.30.479.10">
    <property type="entry name" value="6-pyruvoyl tetrahydropterin synthase/QueD"/>
    <property type="match status" value="1"/>
</dbReference>
<evidence type="ECO:0000256" key="1">
    <source>
        <dbReference type="ARBA" id="ARBA00005061"/>
    </source>
</evidence>
<dbReference type="RefSeq" id="WP_021150448.1">
    <property type="nucleotide sequence ID" value="NZ_CABGTZ010000001.1"/>
</dbReference>
<evidence type="ECO:0000256" key="3">
    <source>
        <dbReference type="ARBA" id="ARBA00012982"/>
    </source>
</evidence>
<dbReference type="Proteomes" id="UP000571857">
    <property type="component" value="Unassembled WGS sequence"/>
</dbReference>
<evidence type="ECO:0000256" key="2">
    <source>
        <dbReference type="ARBA" id="ARBA00008900"/>
    </source>
</evidence>
<accession>A0A1L8TZV8</accession>
<organism evidence="9 10">
    <name type="scientific">Enterococcus gallinarum</name>
    <dbReference type="NCBI Taxonomy" id="1353"/>
    <lineage>
        <taxon>Bacteria</taxon>
        <taxon>Bacillati</taxon>
        <taxon>Bacillota</taxon>
        <taxon>Bacilli</taxon>
        <taxon>Lactobacillales</taxon>
        <taxon>Enterococcaceae</taxon>
        <taxon>Enterococcus</taxon>
    </lineage>
</organism>
<reference evidence="8 12" key="3">
    <citation type="submission" date="2023-06" db="EMBL/GenBank/DDBJ databases">
        <title>Acute promotion of culturable opportunistic pathogens and persistent increase of antibiotic resistance following antibiotic exposure in mouse gut microbiota.</title>
        <authorList>
            <person name="Li L."/>
            <person name="Wang B."/>
            <person name="Sun Y."/>
            <person name="Wang M."/>
            <person name="Xu H."/>
        </authorList>
    </citation>
    <scope>NUCLEOTIDE SEQUENCE [LARGE SCALE GENOMIC DNA]</scope>
    <source>
        <strain evidence="8 12">CRI2_2</strain>
    </source>
</reference>
<gene>
    <name evidence="7" type="ORF">HWH42_03015</name>
    <name evidence="9" type="ORF">NCTC12360_03284</name>
    <name evidence="8" type="ORF">QRX88_01165</name>
</gene>
<proteinExistence type="inferred from homology"/>